<dbReference type="Proteomes" id="UP000673691">
    <property type="component" value="Unassembled WGS sequence"/>
</dbReference>
<comment type="caution">
    <text evidence="2">The sequence shown here is derived from an EMBL/GenBank/DDBJ whole genome shotgun (WGS) entry which is preliminary data.</text>
</comment>
<accession>A0A8H7ZQ02</accession>
<evidence type="ECO:0000313" key="3">
    <source>
        <dbReference type="Proteomes" id="UP000673691"/>
    </source>
</evidence>
<protein>
    <submittedName>
        <fullName evidence="2">Uncharacterized protein</fullName>
    </submittedName>
</protein>
<organism evidence="2 3">
    <name type="scientific">Olpidium bornovanus</name>
    <dbReference type="NCBI Taxonomy" id="278681"/>
    <lineage>
        <taxon>Eukaryota</taxon>
        <taxon>Fungi</taxon>
        <taxon>Fungi incertae sedis</taxon>
        <taxon>Olpidiomycota</taxon>
        <taxon>Olpidiomycotina</taxon>
        <taxon>Olpidiomycetes</taxon>
        <taxon>Olpidiales</taxon>
        <taxon>Olpidiaceae</taxon>
        <taxon>Olpidium</taxon>
    </lineage>
</organism>
<evidence type="ECO:0000256" key="1">
    <source>
        <dbReference type="SAM" id="MobiDB-lite"/>
    </source>
</evidence>
<proteinExistence type="predicted"/>
<keyword evidence="3" id="KW-1185">Reference proteome</keyword>
<feature type="compositionally biased region" description="Low complexity" evidence="1">
    <location>
        <begin position="19"/>
        <end position="46"/>
    </location>
</feature>
<feature type="compositionally biased region" description="Gly residues" evidence="1">
    <location>
        <begin position="173"/>
        <end position="182"/>
    </location>
</feature>
<dbReference type="AlphaFoldDB" id="A0A8H7ZQ02"/>
<reference evidence="2 3" key="1">
    <citation type="journal article" name="Sci. Rep.">
        <title>Genome-scale phylogenetic analyses confirm Olpidium as the closest living zoosporic fungus to the non-flagellated, terrestrial fungi.</title>
        <authorList>
            <person name="Chang Y."/>
            <person name="Rochon D."/>
            <person name="Sekimoto S."/>
            <person name="Wang Y."/>
            <person name="Chovatia M."/>
            <person name="Sandor L."/>
            <person name="Salamov A."/>
            <person name="Grigoriev I.V."/>
            <person name="Stajich J.E."/>
            <person name="Spatafora J.W."/>
        </authorList>
    </citation>
    <scope>NUCLEOTIDE SEQUENCE [LARGE SCALE GENOMIC DNA]</scope>
    <source>
        <strain evidence="2">S191</strain>
    </source>
</reference>
<feature type="compositionally biased region" description="Basic residues" evidence="1">
    <location>
        <begin position="187"/>
        <end position="201"/>
    </location>
</feature>
<feature type="region of interest" description="Disordered" evidence="1">
    <location>
        <begin position="87"/>
        <end position="118"/>
    </location>
</feature>
<feature type="region of interest" description="Disordered" evidence="1">
    <location>
        <begin position="130"/>
        <end position="333"/>
    </location>
</feature>
<name>A0A8H7ZQ02_9FUNG</name>
<feature type="compositionally biased region" description="Low complexity" evidence="1">
    <location>
        <begin position="283"/>
        <end position="296"/>
    </location>
</feature>
<gene>
    <name evidence="2" type="ORF">BJ554DRAFT_2739</name>
</gene>
<sequence length="333" mass="34067">MSSASRRGWRRAVRLGSVGRRATAAAAAAAARAAPDPRARTGGAAAAGSAARRAVSGTEKLVGLDRFHPRVVFVAAGATGAALAECPEPKPFRSQADAAGGRTTHKTGRRWPTPAGARVGSDGFERVFDGVHHPGAAGANGASERPEKVGVAANAADKSAVQREPGRLRRGHGGGGAAGSSGNGRANTRRQRRRPLRRAARRTAAPAEKARGRRGGQPVQEAQRRRGRVASAWGGGQSARGRHASARCQRTCRALARGRRTRRAGADAVVVPATRAGPRSFNAAGAGVGRPRPAGANKPPLNGAAGGPPQPRLRPQPNGDEKPGLSPSPPALQ</sequence>
<feature type="region of interest" description="Disordered" evidence="1">
    <location>
        <begin position="1"/>
        <end position="46"/>
    </location>
</feature>
<dbReference type="EMBL" id="JAEFCI010010312">
    <property type="protein sequence ID" value="KAG5457291.1"/>
    <property type="molecule type" value="Genomic_DNA"/>
</dbReference>
<evidence type="ECO:0000313" key="2">
    <source>
        <dbReference type="EMBL" id="KAG5457291.1"/>
    </source>
</evidence>